<evidence type="ECO:0000256" key="3">
    <source>
        <dbReference type="ARBA" id="ARBA00022490"/>
    </source>
</evidence>
<dbReference type="GO" id="GO:0051959">
    <property type="term" value="F:dynein light intermediate chain binding"/>
    <property type="evidence" value="ECO:0007669"/>
    <property type="project" value="TreeGrafter"/>
</dbReference>
<dbReference type="Gene3D" id="1.10.418.10">
    <property type="entry name" value="Calponin-like domain"/>
    <property type="match status" value="1"/>
</dbReference>
<feature type="coiled-coil region" evidence="7">
    <location>
        <begin position="368"/>
        <end position="528"/>
    </location>
</feature>
<dbReference type="PANTHER" id="PTHR18947">
    <property type="entry name" value="HOOK PROTEINS"/>
    <property type="match status" value="1"/>
</dbReference>
<reference evidence="10" key="2">
    <citation type="submission" date="2025-09" db="UniProtKB">
        <authorList>
            <consortium name="Ensembl"/>
        </authorList>
    </citation>
    <scope>IDENTIFICATION</scope>
</reference>
<feature type="region of interest" description="Disordered" evidence="8">
    <location>
        <begin position="565"/>
        <end position="592"/>
    </location>
</feature>
<feature type="coiled-coil region" evidence="7">
    <location>
        <begin position="196"/>
        <end position="287"/>
    </location>
</feature>
<dbReference type="GO" id="GO:0005874">
    <property type="term" value="C:microtubule"/>
    <property type="evidence" value="ECO:0007669"/>
    <property type="project" value="UniProtKB-KW"/>
</dbReference>
<dbReference type="FunFam" id="1.10.418.10:FF:000024">
    <property type="entry name" value="Hook homolog 3 (Drosophila)"/>
    <property type="match status" value="1"/>
</dbReference>
<dbReference type="GO" id="GO:0005813">
    <property type="term" value="C:centrosome"/>
    <property type="evidence" value="ECO:0007669"/>
    <property type="project" value="TreeGrafter"/>
</dbReference>
<proteinExistence type="inferred from homology"/>
<accession>A0A8B9MYX6</accession>
<evidence type="ECO:0000256" key="8">
    <source>
        <dbReference type="SAM" id="MobiDB-lite"/>
    </source>
</evidence>
<evidence type="ECO:0000256" key="7">
    <source>
        <dbReference type="SAM" id="Coils"/>
    </source>
</evidence>
<dbReference type="InterPro" id="IPR001715">
    <property type="entry name" value="CH_dom"/>
</dbReference>
<evidence type="ECO:0000256" key="1">
    <source>
        <dbReference type="ARBA" id="ARBA00004245"/>
    </source>
</evidence>
<dbReference type="AlphaFoldDB" id="A0A8B9MYX6"/>
<keyword evidence="6" id="KW-0206">Cytoskeleton</keyword>
<evidence type="ECO:0000256" key="2">
    <source>
        <dbReference type="ARBA" id="ARBA00006946"/>
    </source>
</evidence>
<dbReference type="Pfam" id="PF05622">
    <property type="entry name" value="HOOK"/>
    <property type="match status" value="2"/>
</dbReference>
<dbReference type="Ensembl" id="ENSANIT00000015841.1">
    <property type="protein sequence ID" value="ENSANIP00000015312.1"/>
    <property type="gene ID" value="ENSANIG00000010386.1"/>
</dbReference>
<sequence length="727" mass="81566">MAATAAGRDECGPLLTWLQTFAPPSPCASPQDLASGVALAHVLHSIDASWFNETWLGRIRDDAEDNWRLKVSNLRKVLQSVLEYWQDVLGQAVAEQHVPDVVLAAQHADPEQLGKLVRLVLGCAVSCERREEHIQRIMTLEESVQHVVMTAIQELLDKEPSETMAVETYGNFDTQSRRYYFLSEEPEEAGGPQQRCLELEQQVAVLLEEKGSLAEENRALREEKAQLEADAAGATAKKLLLLQTQVEQLQEENYRLESGKEELRARCNRLEREARGLQARAEELSGLAGEARALRDEMDVLRWAGAPQGDRVARTPLRARPPVLLAQGGRQRCRRSGRASSARAGRLEAAVAAYRGRAAAAGDLRRWVRALEERHAAQLRRAAALQQQLGRAQAGCAQLEAARRQVEELSGQQAEAEQRAEKWQVEFRNLQEKFEALNKEKERLLEERDTLREANEELRCAQVQQSCQAVLEKGTAPAGNLAAEILPAELRETVARLQQENRRLQAQEVTLRLQRDQLQRQLHNAERQRLESTGVAELRTVLGDQGDPTEELLQLEETLEELKELPKAGAEPQRKEELEPHGDGSGSQDVEELQCSLRRREETLRVLEERCRWHAGGARTVLRVLEPKPPGPAAAPALRALRNQLQEKDALIRHLESDCERSRAQREREERLLVTAWYNMGLALQQQASEGVGPRAPSGGAQSFLAQQRLATAARRTRPPHGRPPNR</sequence>
<feature type="compositionally biased region" description="Low complexity" evidence="8">
    <location>
        <begin position="705"/>
        <end position="714"/>
    </location>
</feature>
<evidence type="ECO:0000256" key="6">
    <source>
        <dbReference type="ARBA" id="ARBA00023212"/>
    </source>
</evidence>
<evidence type="ECO:0000259" key="9">
    <source>
        <dbReference type="PROSITE" id="PS50021"/>
    </source>
</evidence>
<dbReference type="Pfam" id="PF19047">
    <property type="entry name" value="HOOK_N"/>
    <property type="match status" value="1"/>
</dbReference>
<evidence type="ECO:0000313" key="11">
    <source>
        <dbReference type="Proteomes" id="UP000694541"/>
    </source>
</evidence>
<dbReference type="GO" id="GO:0010256">
    <property type="term" value="P:endomembrane system organization"/>
    <property type="evidence" value="ECO:0007669"/>
    <property type="project" value="UniProtKB-ARBA"/>
</dbReference>
<dbReference type="PROSITE" id="PS50021">
    <property type="entry name" value="CH"/>
    <property type="match status" value="1"/>
</dbReference>
<dbReference type="SUPFAM" id="SSF116907">
    <property type="entry name" value="Hook domain"/>
    <property type="match status" value="1"/>
</dbReference>
<dbReference type="GO" id="GO:0030705">
    <property type="term" value="P:cytoskeleton-dependent intracellular transport"/>
    <property type="evidence" value="ECO:0007669"/>
    <property type="project" value="InterPro"/>
</dbReference>
<dbReference type="InterPro" id="IPR036872">
    <property type="entry name" value="CH_dom_sf"/>
</dbReference>
<evidence type="ECO:0000313" key="10">
    <source>
        <dbReference type="Ensembl" id="ENSANIP00000015312.1"/>
    </source>
</evidence>
<dbReference type="GO" id="GO:0008017">
    <property type="term" value="F:microtubule binding"/>
    <property type="evidence" value="ECO:0007669"/>
    <property type="project" value="InterPro"/>
</dbReference>
<dbReference type="InterPro" id="IPR008636">
    <property type="entry name" value="Hook_C"/>
</dbReference>
<feature type="domain" description="Calponin-homology (CH)" evidence="9">
    <location>
        <begin position="8"/>
        <end position="124"/>
    </location>
</feature>
<comment type="similarity">
    <text evidence="2">Belongs to the hook family.</text>
</comment>
<dbReference type="GO" id="GO:0031122">
    <property type="term" value="P:cytoplasmic microtubule organization"/>
    <property type="evidence" value="ECO:0007669"/>
    <property type="project" value="InterPro"/>
</dbReference>
<dbReference type="InterPro" id="IPR043936">
    <property type="entry name" value="HOOK_N"/>
</dbReference>
<keyword evidence="11" id="KW-1185">Reference proteome</keyword>
<protein>
    <submittedName>
        <fullName evidence="10">Hook microtubule tethering protein 2</fullName>
    </submittedName>
</protein>
<evidence type="ECO:0000256" key="4">
    <source>
        <dbReference type="ARBA" id="ARBA00022701"/>
    </source>
</evidence>
<feature type="compositionally biased region" description="Basic residues" evidence="8">
    <location>
        <begin position="715"/>
        <end position="727"/>
    </location>
</feature>
<feature type="compositionally biased region" description="Basic and acidic residues" evidence="8">
    <location>
        <begin position="565"/>
        <end position="582"/>
    </location>
</feature>
<dbReference type="GO" id="GO:0005737">
    <property type="term" value="C:cytoplasm"/>
    <property type="evidence" value="ECO:0007669"/>
    <property type="project" value="TreeGrafter"/>
</dbReference>
<organism evidence="10 11">
    <name type="scientific">Accipiter nisus</name>
    <name type="common">Eurasian sparrowhawk</name>
    <dbReference type="NCBI Taxonomy" id="211598"/>
    <lineage>
        <taxon>Eukaryota</taxon>
        <taxon>Metazoa</taxon>
        <taxon>Chordata</taxon>
        <taxon>Craniata</taxon>
        <taxon>Vertebrata</taxon>
        <taxon>Euteleostomi</taxon>
        <taxon>Archelosauria</taxon>
        <taxon>Archosauria</taxon>
        <taxon>Dinosauria</taxon>
        <taxon>Saurischia</taxon>
        <taxon>Theropoda</taxon>
        <taxon>Coelurosauria</taxon>
        <taxon>Aves</taxon>
        <taxon>Neognathae</taxon>
        <taxon>Neoaves</taxon>
        <taxon>Telluraves</taxon>
        <taxon>Accipitrimorphae</taxon>
        <taxon>Accipitriformes</taxon>
        <taxon>Accipitridae</taxon>
        <taxon>Accipitrinae</taxon>
        <taxon>Accipiter</taxon>
    </lineage>
</organism>
<dbReference type="Proteomes" id="UP000694541">
    <property type="component" value="Unplaced"/>
</dbReference>
<keyword evidence="4" id="KW-0493">Microtubule</keyword>
<keyword evidence="5 7" id="KW-0175">Coiled coil</keyword>
<reference evidence="10" key="1">
    <citation type="submission" date="2025-08" db="UniProtKB">
        <authorList>
            <consortium name="Ensembl"/>
        </authorList>
    </citation>
    <scope>IDENTIFICATION</scope>
</reference>
<dbReference type="PANTHER" id="PTHR18947:SF37">
    <property type="entry name" value="PROTEIN HOOK HOMOLOG 2"/>
    <property type="match status" value="1"/>
</dbReference>
<feature type="coiled-coil region" evidence="7">
    <location>
        <begin position="638"/>
        <end position="672"/>
    </location>
</feature>
<evidence type="ECO:0000256" key="5">
    <source>
        <dbReference type="ARBA" id="ARBA00023054"/>
    </source>
</evidence>
<feature type="region of interest" description="Disordered" evidence="8">
    <location>
        <begin position="689"/>
        <end position="727"/>
    </location>
</feature>
<name>A0A8B9MYX6_9AVES</name>
<comment type="subcellular location">
    <subcellularLocation>
        <location evidence="1">Cytoplasm</location>
        <location evidence="1">Cytoskeleton</location>
    </subcellularLocation>
</comment>
<keyword evidence="3" id="KW-0963">Cytoplasm</keyword>